<name>A0A0E9QBG2_ANGAN</name>
<evidence type="ECO:0000313" key="2">
    <source>
        <dbReference type="EMBL" id="JAH14216.1"/>
    </source>
</evidence>
<feature type="transmembrane region" description="Helical" evidence="1">
    <location>
        <begin position="6"/>
        <end position="27"/>
    </location>
</feature>
<organism evidence="2">
    <name type="scientific">Anguilla anguilla</name>
    <name type="common">European freshwater eel</name>
    <name type="synonym">Muraena anguilla</name>
    <dbReference type="NCBI Taxonomy" id="7936"/>
    <lineage>
        <taxon>Eukaryota</taxon>
        <taxon>Metazoa</taxon>
        <taxon>Chordata</taxon>
        <taxon>Craniata</taxon>
        <taxon>Vertebrata</taxon>
        <taxon>Euteleostomi</taxon>
        <taxon>Actinopterygii</taxon>
        <taxon>Neopterygii</taxon>
        <taxon>Teleostei</taxon>
        <taxon>Anguilliformes</taxon>
        <taxon>Anguillidae</taxon>
        <taxon>Anguilla</taxon>
    </lineage>
</organism>
<dbReference type="AlphaFoldDB" id="A0A0E9QBG2"/>
<proteinExistence type="predicted"/>
<protein>
    <submittedName>
        <fullName evidence="2">Uncharacterized protein</fullName>
    </submittedName>
</protein>
<keyword evidence="1" id="KW-0472">Membrane</keyword>
<keyword evidence="1" id="KW-0812">Transmembrane</keyword>
<keyword evidence="1" id="KW-1133">Transmembrane helix</keyword>
<dbReference type="EMBL" id="GBXM01094361">
    <property type="protein sequence ID" value="JAH14216.1"/>
    <property type="molecule type" value="Transcribed_RNA"/>
</dbReference>
<reference evidence="2" key="2">
    <citation type="journal article" date="2015" name="Fish Shellfish Immunol.">
        <title>Early steps in the European eel (Anguilla anguilla)-Vibrio vulnificus interaction in the gills: Role of the RtxA13 toxin.</title>
        <authorList>
            <person name="Callol A."/>
            <person name="Pajuelo D."/>
            <person name="Ebbesson L."/>
            <person name="Teles M."/>
            <person name="MacKenzie S."/>
            <person name="Amaro C."/>
        </authorList>
    </citation>
    <scope>NUCLEOTIDE SEQUENCE</scope>
</reference>
<evidence type="ECO:0000256" key="1">
    <source>
        <dbReference type="SAM" id="Phobius"/>
    </source>
</evidence>
<accession>A0A0E9QBG2</accession>
<reference evidence="2" key="1">
    <citation type="submission" date="2014-11" db="EMBL/GenBank/DDBJ databases">
        <authorList>
            <person name="Amaro Gonzalez C."/>
        </authorList>
    </citation>
    <scope>NUCLEOTIDE SEQUENCE</scope>
</reference>
<sequence length="43" mass="5122">MKTEQIAFHIFFCYCIFHLKMGVFPLCHNILCFHTEQAQKTAM</sequence>